<dbReference type="Proteomes" id="UP001500655">
    <property type="component" value="Unassembled WGS sequence"/>
</dbReference>
<reference evidence="2" key="1">
    <citation type="journal article" date="2019" name="Int. J. Syst. Evol. Microbiol.">
        <title>The Global Catalogue of Microorganisms (GCM) 10K type strain sequencing project: providing services to taxonomists for standard genome sequencing and annotation.</title>
        <authorList>
            <consortium name="The Broad Institute Genomics Platform"/>
            <consortium name="The Broad Institute Genome Sequencing Center for Infectious Disease"/>
            <person name="Wu L."/>
            <person name="Ma J."/>
        </authorList>
    </citation>
    <scope>NUCLEOTIDE SEQUENCE [LARGE SCALE GENOMIC DNA]</scope>
    <source>
        <strain evidence="2">JCM 13249</strain>
    </source>
</reference>
<keyword evidence="2" id="KW-1185">Reference proteome</keyword>
<dbReference type="RefSeq" id="WP_344084361.1">
    <property type="nucleotide sequence ID" value="NZ_BAAALS010000021.1"/>
</dbReference>
<name>A0ABP4WY59_9ACTN</name>
<proteinExistence type="predicted"/>
<dbReference type="EMBL" id="BAAALS010000021">
    <property type="protein sequence ID" value="GAA1765834.1"/>
    <property type="molecule type" value="Genomic_DNA"/>
</dbReference>
<evidence type="ECO:0000313" key="1">
    <source>
        <dbReference type="EMBL" id="GAA1765834.1"/>
    </source>
</evidence>
<protein>
    <submittedName>
        <fullName evidence="1">Uncharacterized protein</fullName>
    </submittedName>
</protein>
<organism evidence="1 2">
    <name type="scientific">Luedemannella helvata</name>
    <dbReference type="NCBI Taxonomy" id="349315"/>
    <lineage>
        <taxon>Bacteria</taxon>
        <taxon>Bacillati</taxon>
        <taxon>Actinomycetota</taxon>
        <taxon>Actinomycetes</taxon>
        <taxon>Micromonosporales</taxon>
        <taxon>Micromonosporaceae</taxon>
        <taxon>Luedemannella</taxon>
    </lineage>
</organism>
<comment type="caution">
    <text evidence="1">The sequence shown here is derived from an EMBL/GenBank/DDBJ whole genome shotgun (WGS) entry which is preliminary data.</text>
</comment>
<evidence type="ECO:0000313" key="2">
    <source>
        <dbReference type="Proteomes" id="UP001500655"/>
    </source>
</evidence>
<sequence>MPSIYLEVFQNALASLGRPVVAVLAPGVPEADVYAALGDETPDAVVEWFTWCNGVLDRPGQRNDDVALIPGYAPVSIVDAVALRAKYVGDGVLAPTWIPLLAGPSGDLFAAVWSHKANASVAGVLIGEPTEIEFDNIRQMVDFFIACIERGAFFVNEQQMWSVDPDLYDAVYAEIASGGA</sequence>
<gene>
    <name evidence="1" type="ORF">GCM10009681_41130</name>
</gene>
<accession>A0ABP4WY59</accession>